<comment type="caution">
    <text evidence="1">The sequence shown here is derived from an EMBL/GenBank/DDBJ whole genome shotgun (WGS) entry which is preliminary data.</text>
</comment>
<evidence type="ECO:0000313" key="2">
    <source>
        <dbReference type="Proteomes" id="UP001524569"/>
    </source>
</evidence>
<dbReference type="RefSeq" id="WP_256611948.1">
    <property type="nucleotide sequence ID" value="NZ_JANIBM010000026.1"/>
</dbReference>
<accession>A0ABT1UK83</accession>
<name>A0ABT1UK83_9GAMM</name>
<organism evidence="1 2">
    <name type="scientific">Methylomonas aurea</name>
    <dbReference type="NCBI Taxonomy" id="2952224"/>
    <lineage>
        <taxon>Bacteria</taxon>
        <taxon>Pseudomonadati</taxon>
        <taxon>Pseudomonadota</taxon>
        <taxon>Gammaproteobacteria</taxon>
        <taxon>Methylococcales</taxon>
        <taxon>Methylococcaceae</taxon>
        <taxon>Methylomonas</taxon>
    </lineage>
</organism>
<gene>
    <name evidence="1" type="ORF">NP603_15975</name>
</gene>
<dbReference type="Proteomes" id="UP001524569">
    <property type="component" value="Unassembled WGS sequence"/>
</dbReference>
<proteinExistence type="predicted"/>
<sequence length="56" mass="6282">MNDQSVGDEPDSAGCGGEPAWVWRSPKIDLDVAMAAKTIKERIKWLGMEWSEVYAR</sequence>
<dbReference type="EMBL" id="JANIBM010000026">
    <property type="protein sequence ID" value="MCQ8182620.1"/>
    <property type="molecule type" value="Genomic_DNA"/>
</dbReference>
<protein>
    <submittedName>
        <fullName evidence="1">Uncharacterized protein</fullName>
    </submittedName>
</protein>
<evidence type="ECO:0000313" key="1">
    <source>
        <dbReference type="EMBL" id="MCQ8182620.1"/>
    </source>
</evidence>
<reference evidence="1 2" key="1">
    <citation type="submission" date="2022-07" db="EMBL/GenBank/DDBJ databases">
        <title>Methylomonas rivi sp. nov., Methylomonas rosea sp. nov., Methylomonas aureus sp. nov. and Methylomonas subterranea sp. nov., four novel methanotrophs isolated from a freshwater creek and the deep terrestrial subsurface.</title>
        <authorList>
            <person name="Abin C."/>
            <person name="Sankaranarayanan K."/>
            <person name="Garner C."/>
            <person name="Sindelar R."/>
            <person name="Kotary K."/>
            <person name="Garner R."/>
            <person name="Barclay S."/>
            <person name="Lawson P."/>
            <person name="Krumholz L."/>
        </authorList>
    </citation>
    <scope>NUCLEOTIDE SEQUENCE [LARGE SCALE GENOMIC DNA]</scope>
    <source>
        <strain evidence="1 2">SURF-1</strain>
    </source>
</reference>
<keyword evidence="2" id="KW-1185">Reference proteome</keyword>